<keyword evidence="2" id="KW-0694">RNA-binding</keyword>
<comment type="caution">
    <text evidence="5">The sequence shown here is derived from an EMBL/GenBank/DDBJ whole genome shotgun (WGS) entry which is preliminary data.</text>
</comment>
<sequence length="673" mass="73143">MVEIGKRQQRDNDYEGKQQKKRLGYKDNTSDSELVVYRILCPVGVIGGVIGKSGKVINNIRKETHAKIQIVDPFPGADKRVITIYCYVREKNHIDIDEDVLEPLCPAQDALLKVHEAIVNVLDNSNDTERSHKHECHMLVPASQSANIIGKSGTTIKKLRSKTGANIQIMSKDPANAAHSCAMSYDNFLQFDVSLIKAQVAQGCYLKSHLSICTSAQITGDAEAVETALTAISAIMYKFSPKEEISLDTSIPDLPPIIIPSDVPIIPAGSLYSHTDSLLSPGSVPPVIPASRFSSEISGFTDTTNVWPFLPSTVPIVPGYGAPTHSEDLVLQVLCPSDKIGRVIGKGGSTIKSIRQSSGATISVDDKKDDTDECIITVTSTEVRNVFFPRFHASLSHNYLTYFEILTLTVQSTNDVKSSAIEAVLLLQEKINDQDDNNANIRLLVPSKAIGCLIGKSGSIINDMRKSTKAIIYISKGKKPKNASSDSELVEVSGEVGRLRDALRQVVFRLREDSLKDKESNQNVHKDTNQNVPLHSSSLSVSQVLPENPPRAPLNYDHRVEAERGLGGFSGSSLYGYNTMPARDSYGSLSSYSSKSYGGGLPAYFDIVIPPGALSKVMGKGGTNLDNIRKISGAHVEVVDSKTSPFERVARISGTAEQKRTAENLIQAFIMST</sequence>
<protein>
    <recommendedName>
        <fullName evidence="4">K Homology domain-containing protein</fullName>
    </recommendedName>
</protein>
<dbReference type="InterPro" id="IPR004087">
    <property type="entry name" value="KH_dom"/>
</dbReference>
<feature type="region of interest" description="Disordered" evidence="3">
    <location>
        <begin position="1"/>
        <end position="23"/>
    </location>
</feature>
<accession>A0A8J5HEB8</accession>
<evidence type="ECO:0000313" key="5">
    <source>
        <dbReference type="EMBL" id="KAG6516009.1"/>
    </source>
</evidence>
<dbReference type="PANTHER" id="PTHR10288">
    <property type="entry name" value="KH DOMAIN CONTAINING RNA BINDING PROTEIN"/>
    <property type="match status" value="1"/>
</dbReference>
<feature type="domain" description="K Homology" evidence="4">
    <location>
        <begin position="601"/>
        <end position="671"/>
    </location>
</feature>
<dbReference type="InterPro" id="IPR036612">
    <property type="entry name" value="KH_dom_type_1_sf"/>
</dbReference>
<dbReference type="EMBL" id="JACMSC010000007">
    <property type="protein sequence ID" value="KAG6516009.1"/>
    <property type="molecule type" value="Genomic_DNA"/>
</dbReference>
<dbReference type="AlphaFoldDB" id="A0A8J5HEB8"/>
<evidence type="ECO:0000256" key="3">
    <source>
        <dbReference type="SAM" id="MobiDB-lite"/>
    </source>
</evidence>
<dbReference type="Pfam" id="PF00013">
    <property type="entry name" value="KH_1"/>
    <property type="match status" value="5"/>
</dbReference>
<evidence type="ECO:0000259" key="4">
    <source>
        <dbReference type="SMART" id="SM00322"/>
    </source>
</evidence>
<name>A0A8J5HEB8_ZINOF</name>
<reference evidence="5 6" key="1">
    <citation type="submission" date="2020-08" db="EMBL/GenBank/DDBJ databases">
        <title>Plant Genome Project.</title>
        <authorList>
            <person name="Zhang R.-G."/>
        </authorList>
    </citation>
    <scope>NUCLEOTIDE SEQUENCE [LARGE SCALE GENOMIC DNA]</scope>
    <source>
        <tissue evidence="5">Rhizome</tissue>
    </source>
</reference>
<evidence type="ECO:0000256" key="2">
    <source>
        <dbReference type="PROSITE-ProRule" id="PRU00117"/>
    </source>
</evidence>
<feature type="domain" description="K Homology" evidence="4">
    <location>
        <begin position="437"/>
        <end position="511"/>
    </location>
</feature>
<keyword evidence="6" id="KW-1185">Reference proteome</keyword>
<gene>
    <name evidence="5" type="ORF">ZIOFF_026456</name>
</gene>
<dbReference type="Proteomes" id="UP000734854">
    <property type="component" value="Unassembled WGS sequence"/>
</dbReference>
<evidence type="ECO:0000313" key="6">
    <source>
        <dbReference type="Proteomes" id="UP000734854"/>
    </source>
</evidence>
<feature type="domain" description="K Homology" evidence="4">
    <location>
        <begin position="327"/>
        <end position="429"/>
    </location>
</feature>
<feature type="domain" description="K Homology" evidence="4">
    <location>
        <begin position="132"/>
        <end position="237"/>
    </location>
</feature>
<proteinExistence type="predicted"/>
<keyword evidence="1" id="KW-0677">Repeat</keyword>
<dbReference type="PROSITE" id="PS50084">
    <property type="entry name" value="KH_TYPE_1"/>
    <property type="match status" value="5"/>
</dbReference>
<dbReference type="SUPFAM" id="SSF54791">
    <property type="entry name" value="Eukaryotic type KH-domain (KH-domain type I)"/>
    <property type="match status" value="5"/>
</dbReference>
<dbReference type="InterPro" id="IPR004088">
    <property type="entry name" value="KH_dom_type_1"/>
</dbReference>
<dbReference type="CDD" id="cd22462">
    <property type="entry name" value="KH-I_HEN4_like_rpt5"/>
    <property type="match status" value="1"/>
</dbReference>
<organism evidence="5 6">
    <name type="scientific">Zingiber officinale</name>
    <name type="common">Ginger</name>
    <name type="synonym">Amomum zingiber</name>
    <dbReference type="NCBI Taxonomy" id="94328"/>
    <lineage>
        <taxon>Eukaryota</taxon>
        <taxon>Viridiplantae</taxon>
        <taxon>Streptophyta</taxon>
        <taxon>Embryophyta</taxon>
        <taxon>Tracheophyta</taxon>
        <taxon>Spermatophyta</taxon>
        <taxon>Magnoliopsida</taxon>
        <taxon>Liliopsida</taxon>
        <taxon>Zingiberales</taxon>
        <taxon>Zingiberaceae</taxon>
        <taxon>Zingiber</taxon>
    </lineage>
</organism>
<dbReference type="CDD" id="cd22459">
    <property type="entry name" value="KH-I_PEPPER_rpt1_like"/>
    <property type="match status" value="2"/>
</dbReference>
<dbReference type="GO" id="GO:0003723">
    <property type="term" value="F:RNA binding"/>
    <property type="evidence" value="ECO:0007669"/>
    <property type="project" value="UniProtKB-UniRule"/>
</dbReference>
<feature type="domain" description="K Homology" evidence="4">
    <location>
        <begin position="33"/>
        <end position="106"/>
    </location>
</feature>
<dbReference type="SMART" id="SM00322">
    <property type="entry name" value="KH"/>
    <property type="match status" value="5"/>
</dbReference>
<dbReference type="Gene3D" id="3.30.1370.10">
    <property type="entry name" value="K Homology domain, type 1"/>
    <property type="match status" value="5"/>
</dbReference>
<evidence type="ECO:0000256" key="1">
    <source>
        <dbReference type="ARBA" id="ARBA00022737"/>
    </source>
</evidence>